<dbReference type="EMBL" id="DSVQ01000005">
    <property type="protein sequence ID" value="HGT38004.1"/>
    <property type="molecule type" value="Genomic_DNA"/>
</dbReference>
<evidence type="ECO:0000256" key="2">
    <source>
        <dbReference type="SAM" id="Phobius"/>
    </source>
</evidence>
<protein>
    <recommendedName>
        <fullName evidence="3">Peptidase M56 domain-containing protein</fullName>
    </recommendedName>
</protein>
<keyword evidence="2" id="KW-0472">Membrane</keyword>
<dbReference type="InterPro" id="IPR008756">
    <property type="entry name" value="Peptidase_M56"/>
</dbReference>
<reference evidence="4" key="1">
    <citation type="journal article" date="2020" name="mSystems">
        <title>Genome- and Community-Level Interaction Insights into Carbon Utilization and Element Cycling Functions of Hydrothermarchaeota in Hydrothermal Sediment.</title>
        <authorList>
            <person name="Zhou Z."/>
            <person name="Liu Y."/>
            <person name="Xu W."/>
            <person name="Pan J."/>
            <person name="Luo Z.H."/>
            <person name="Li M."/>
        </authorList>
    </citation>
    <scope>NUCLEOTIDE SEQUENCE [LARGE SCALE GENOMIC DNA]</scope>
    <source>
        <strain evidence="4">SpSt-508</strain>
    </source>
</reference>
<feature type="transmembrane region" description="Helical" evidence="2">
    <location>
        <begin position="12"/>
        <end position="38"/>
    </location>
</feature>
<feature type="domain" description="Peptidase M56" evidence="3">
    <location>
        <begin position="155"/>
        <end position="313"/>
    </location>
</feature>
<evidence type="ECO:0000256" key="1">
    <source>
        <dbReference type="SAM" id="MobiDB-lite"/>
    </source>
</evidence>
<dbReference type="InterPro" id="IPR052173">
    <property type="entry name" value="Beta-lactam_resp_regulator"/>
</dbReference>
<feature type="compositionally biased region" description="Basic and acidic residues" evidence="1">
    <location>
        <begin position="414"/>
        <end position="508"/>
    </location>
</feature>
<keyword evidence="2" id="KW-0812">Transmembrane</keyword>
<feature type="transmembrane region" description="Helical" evidence="2">
    <location>
        <begin position="50"/>
        <end position="71"/>
    </location>
</feature>
<feature type="region of interest" description="Disordered" evidence="1">
    <location>
        <begin position="559"/>
        <end position="665"/>
    </location>
</feature>
<name>A0A7C4QM45_9PLAN</name>
<feature type="region of interest" description="Disordered" evidence="1">
    <location>
        <begin position="409"/>
        <end position="537"/>
    </location>
</feature>
<dbReference type="CDD" id="cd07341">
    <property type="entry name" value="M56_BlaR1_MecR1_like"/>
    <property type="match status" value="1"/>
</dbReference>
<gene>
    <name evidence="4" type="ORF">ENS64_01860</name>
</gene>
<feature type="compositionally biased region" description="Pro residues" evidence="1">
    <location>
        <begin position="509"/>
        <end position="522"/>
    </location>
</feature>
<feature type="compositionally biased region" description="Polar residues" evidence="1">
    <location>
        <begin position="83"/>
        <end position="95"/>
    </location>
</feature>
<dbReference type="Gene3D" id="3.30.2010.10">
    <property type="entry name" value="Metalloproteases ('zincins'), catalytic domain"/>
    <property type="match status" value="1"/>
</dbReference>
<dbReference type="PANTHER" id="PTHR34978:SF3">
    <property type="entry name" value="SLR0241 PROTEIN"/>
    <property type="match status" value="1"/>
</dbReference>
<dbReference type="PANTHER" id="PTHR34978">
    <property type="entry name" value="POSSIBLE SENSOR-TRANSDUCER PROTEIN BLAR"/>
    <property type="match status" value="1"/>
</dbReference>
<feature type="transmembrane region" description="Helical" evidence="2">
    <location>
        <begin position="156"/>
        <end position="178"/>
    </location>
</feature>
<feature type="compositionally biased region" description="Basic and acidic residues" evidence="1">
    <location>
        <begin position="612"/>
        <end position="665"/>
    </location>
</feature>
<organism evidence="4">
    <name type="scientific">Schlesneria paludicola</name>
    <dbReference type="NCBI Taxonomy" id="360056"/>
    <lineage>
        <taxon>Bacteria</taxon>
        <taxon>Pseudomonadati</taxon>
        <taxon>Planctomycetota</taxon>
        <taxon>Planctomycetia</taxon>
        <taxon>Planctomycetales</taxon>
        <taxon>Planctomycetaceae</taxon>
        <taxon>Schlesneria</taxon>
    </lineage>
</organism>
<dbReference type="CDD" id="cd14686">
    <property type="entry name" value="bZIP"/>
    <property type="match status" value="1"/>
</dbReference>
<keyword evidence="2" id="KW-1133">Transmembrane helix</keyword>
<evidence type="ECO:0000313" key="4">
    <source>
        <dbReference type="EMBL" id="HGT38004.1"/>
    </source>
</evidence>
<feature type="compositionally biased region" description="Basic and acidic residues" evidence="1">
    <location>
        <begin position="575"/>
        <end position="604"/>
    </location>
</feature>
<evidence type="ECO:0000259" key="3">
    <source>
        <dbReference type="Pfam" id="PF05569"/>
    </source>
</evidence>
<proteinExistence type="predicted"/>
<accession>A0A7C4QM45</accession>
<feature type="region of interest" description="Disordered" evidence="1">
    <location>
        <begin position="78"/>
        <end position="111"/>
    </location>
</feature>
<dbReference type="Pfam" id="PF05569">
    <property type="entry name" value="Peptidase_M56"/>
    <property type="match status" value="1"/>
</dbReference>
<sequence length="665" mass="73697">MSAAWDWLSGPWAASLTLALVHFAWLGALWVAVGWTLVHGGLATTPAARYAVWLGVLLGMAVTPVVTFVWFQRRAPERPTDDSLVSPQPSRTTAFQWDVPPEPTPSEHSTAIDPEPPLWGAATFSYWPVNWFATGRARWGIRTVEEGLRRWQPQLLLCWLLGVSASSLRLFGGALWVMQVTRQLQPWPAEWTKRANFLAAELGLRKLPRLGLSSAALEPMAARLWRPVVVLPASWLSDMPPELLEAVLAHELAHIRRHDLWVNLLQRVIEAVLFFHPGVWWVSRRIRQERELCCDALAVQATGSVVDYARALEWVASWRLASASPLLGTGLGGTRMMLLQRVKRILGLEPAESSGGWMWGVAGLGALAACGMATVVWTAPVQGEDEAASAVNAGNGVAAVFGEEDAFGEAQVAQREDGDRPPPRRPGEPPREGDRRGEGPRAEERRPEGPPPPREGERRPEGRDRPEGQPPQGDRRPEGERGPDRPRPPERDRGPEGPARREGERRPDGPPPREGGPFPPFGPRGDGEFRGPPIEVMRDLMQAIQELRAEVRRLRAEVEELRAQRRPGPPLPREGGPRPEFRDGPPRDGDPEFRRPDGEPRPPREAGPGPRPPREGELGPRPDGPPRGREDGRGREEERGREEGRPRRPTEPDREDRAPGSGEAK</sequence>
<dbReference type="AlphaFoldDB" id="A0A7C4QM45"/>
<comment type="caution">
    <text evidence="4">The sequence shown here is derived from an EMBL/GenBank/DDBJ whole genome shotgun (WGS) entry which is preliminary data.</text>
</comment>